<dbReference type="PANTHER" id="PTHR10963:SF24">
    <property type="entry name" value="GLYCOSIDASE C21B10.07-RELATED"/>
    <property type="match status" value="1"/>
</dbReference>
<protein>
    <submittedName>
        <fullName evidence="3">GH16 domain-containing protein</fullName>
    </submittedName>
</protein>
<dbReference type="InterPro" id="IPR000757">
    <property type="entry name" value="Beta-glucanase-like"/>
</dbReference>
<dbReference type="Pfam" id="PF26113">
    <property type="entry name" value="GH16_XgeA"/>
    <property type="match status" value="1"/>
</dbReference>
<feature type="signal peptide" evidence="1">
    <location>
        <begin position="1"/>
        <end position="20"/>
    </location>
</feature>
<comment type="caution">
    <text evidence="3">The sequence shown here is derived from an EMBL/GenBank/DDBJ whole genome shotgun (WGS) entry which is preliminary data.</text>
</comment>
<dbReference type="SUPFAM" id="SSF49899">
    <property type="entry name" value="Concanavalin A-like lectins/glucanases"/>
    <property type="match status" value="1"/>
</dbReference>
<dbReference type="EMBL" id="JACAZH010000032">
    <property type="protein sequence ID" value="KAF7338906.1"/>
    <property type="molecule type" value="Genomic_DNA"/>
</dbReference>
<gene>
    <name evidence="3" type="ORF">MSAN_02213900</name>
</gene>
<keyword evidence="4" id="KW-1185">Reference proteome</keyword>
<dbReference type="InterPro" id="IPR050546">
    <property type="entry name" value="Glycosyl_Hydrlase_16"/>
</dbReference>
<dbReference type="OrthoDB" id="192832at2759"/>
<dbReference type="PROSITE" id="PS51762">
    <property type="entry name" value="GH16_2"/>
    <property type="match status" value="1"/>
</dbReference>
<feature type="chain" id="PRO_5034821025" evidence="1">
    <location>
        <begin position="21"/>
        <end position="445"/>
    </location>
</feature>
<sequence length="445" mass="47428">MITTRRAIFLLTFCAFRAAATYYPLIEYSGTTFFDGFDFYGAIDNTTWGNVTYVDAADASAESLAYVNGAGNAMIKVDDVSTVLDVGIQYRKSVRLTSQAQFEIGTLFLVDVLHMPYGCSVWPSIWLNGVLAPGQIWPEAGEVDLIEAVNLFDHNQMALHTTAGCMQPANVTQSGAAGILNCNDTSSSGCTVAETKPNSYGPGFNSNNGGVWGLQFDVSGKCARFFFPSIKFWFRTRFLFISHLPLVIFIDIELMTIRRRDIHLVLAAHGIPASVSQATPTTTMNLTDWGMPSAAYPASGCNITEFFPPQQLIIGKHNALWALGRHPGGLLPVMSGDMCKCFLLSIPHLMNLPLQFSNNVAGNGSNYADAYFEIPAIRTYTVNATAASIASASASVLLQTTGAASGSISTSTGPTGTPGGAAVRLRAGGWGVLVLLGIGVLGALL</sequence>
<dbReference type="InterPro" id="IPR013320">
    <property type="entry name" value="ConA-like_dom_sf"/>
</dbReference>
<evidence type="ECO:0000259" key="2">
    <source>
        <dbReference type="PROSITE" id="PS51762"/>
    </source>
</evidence>
<accession>A0A8H7CJV7</accession>
<evidence type="ECO:0000313" key="4">
    <source>
        <dbReference type="Proteomes" id="UP000623467"/>
    </source>
</evidence>
<feature type="domain" description="GH16" evidence="2">
    <location>
        <begin position="21"/>
        <end position="261"/>
    </location>
</feature>
<dbReference type="PANTHER" id="PTHR10963">
    <property type="entry name" value="GLYCOSYL HYDROLASE-RELATED"/>
    <property type="match status" value="1"/>
</dbReference>
<dbReference type="AlphaFoldDB" id="A0A8H7CJV7"/>
<dbReference type="GO" id="GO:0009251">
    <property type="term" value="P:glucan catabolic process"/>
    <property type="evidence" value="ECO:0007669"/>
    <property type="project" value="TreeGrafter"/>
</dbReference>
<dbReference type="Proteomes" id="UP000623467">
    <property type="component" value="Unassembled WGS sequence"/>
</dbReference>
<keyword evidence="1" id="KW-0732">Signal</keyword>
<proteinExistence type="predicted"/>
<reference evidence="3" key="1">
    <citation type="submission" date="2020-05" db="EMBL/GenBank/DDBJ databases">
        <title>Mycena genomes resolve the evolution of fungal bioluminescence.</title>
        <authorList>
            <person name="Tsai I.J."/>
        </authorList>
    </citation>
    <scope>NUCLEOTIDE SEQUENCE</scope>
    <source>
        <strain evidence="3">160909Yilan</strain>
    </source>
</reference>
<name>A0A8H7CJV7_9AGAR</name>
<dbReference type="Gene3D" id="2.60.120.200">
    <property type="match status" value="1"/>
</dbReference>
<dbReference type="GO" id="GO:0004553">
    <property type="term" value="F:hydrolase activity, hydrolyzing O-glycosyl compounds"/>
    <property type="evidence" value="ECO:0007669"/>
    <property type="project" value="InterPro"/>
</dbReference>
<evidence type="ECO:0000313" key="3">
    <source>
        <dbReference type="EMBL" id="KAF7338906.1"/>
    </source>
</evidence>
<organism evidence="3 4">
    <name type="scientific">Mycena sanguinolenta</name>
    <dbReference type="NCBI Taxonomy" id="230812"/>
    <lineage>
        <taxon>Eukaryota</taxon>
        <taxon>Fungi</taxon>
        <taxon>Dikarya</taxon>
        <taxon>Basidiomycota</taxon>
        <taxon>Agaricomycotina</taxon>
        <taxon>Agaricomycetes</taxon>
        <taxon>Agaricomycetidae</taxon>
        <taxon>Agaricales</taxon>
        <taxon>Marasmiineae</taxon>
        <taxon>Mycenaceae</taxon>
        <taxon>Mycena</taxon>
    </lineage>
</organism>
<evidence type="ECO:0000256" key="1">
    <source>
        <dbReference type="SAM" id="SignalP"/>
    </source>
</evidence>